<evidence type="ECO:0000313" key="2">
    <source>
        <dbReference type="Proteomes" id="UP000199138"/>
    </source>
</evidence>
<dbReference type="OrthoDB" id="1452775at2"/>
<keyword evidence="2" id="KW-1185">Reference proteome</keyword>
<dbReference type="AlphaFoldDB" id="A0A1I7GVF8"/>
<organism evidence="1 2">
    <name type="scientific">Pustulibacterium marinum</name>
    <dbReference type="NCBI Taxonomy" id="1224947"/>
    <lineage>
        <taxon>Bacteria</taxon>
        <taxon>Pseudomonadati</taxon>
        <taxon>Bacteroidota</taxon>
        <taxon>Flavobacteriia</taxon>
        <taxon>Flavobacteriales</taxon>
        <taxon>Flavobacteriaceae</taxon>
        <taxon>Pustulibacterium</taxon>
    </lineage>
</organism>
<evidence type="ECO:0000313" key="1">
    <source>
        <dbReference type="EMBL" id="SFU52434.1"/>
    </source>
</evidence>
<dbReference type="RefSeq" id="WP_143106391.1">
    <property type="nucleotide sequence ID" value="NZ_FPBK01000006.1"/>
</dbReference>
<gene>
    <name evidence="1" type="ORF">SAMN05216480_10617</name>
</gene>
<dbReference type="Proteomes" id="UP000199138">
    <property type="component" value="Unassembled WGS sequence"/>
</dbReference>
<accession>A0A1I7GVF8</accession>
<reference evidence="1 2" key="1">
    <citation type="submission" date="2016-10" db="EMBL/GenBank/DDBJ databases">
        <authorList>
            <person name="de Groot N.N."/>
        </authorList>
    </citation>
    <scope>NUCLEOTIDE SEQUENCE [LARGE SCALE GENOMIC DNA]</scope>
    <source>
        <strain evidence="1 2">CGMCC 1.12333</strain>
    </source>
</reference>
<dbReference type="EMBL" id="FPBK01000006">
    <property type="protein sequence ID" value="SFU52434.1"/>
    <property type="molecule type" value="Genomic_DNA"/>
</dbReference>
<proteinExistence type="predicted"/>
<sequence length="178" mass="20082">MKIKLLLTVLFVCTVVSSGLYSLTTDKFINQMPSMKNYRLLILGLLLALCSCNEKQNVTEKETVQLLMINASDLKPYHSTVVNGVSFDYVIEETDTIYATTKDANFKTIENYKVGTRFGIFPDSLQKLMVKESGWGYYVPLLSGWNAAFCIGNSCTDSLPNTQSKIQWFFKRKTAQSP</sequence>
<dbReference type="STRING" id="1224947.SAMN05216480_10617"/>
<name>A0A1I7GVF8_9FLAO</name>
<protein>
    <submittedName>
        <fullName evidence="1">Uncharacterized protein</fullName>
    </submittedName>
</protein>